<evidence type="ECO:0000259" key="11">
    <source>
        <dbReference type="Pfam" id="PF13089"/>
    </source>
</evidence>
<feature type="binding site" evidence="8">
    <location>
        <position position="480"/>
    </location>
    <ligand>
        <name>ATP</name>
        <dbReference type="ChEBI" id="CHEBI:30616"/>
    </ligand>
</feature>
<evidence type="ECO:0000259" key="10">
    <source>
        <dbReference type="Pfam" id="PF02503"/>
    </source>
</evidence>
<evidence type="ECO:0000259" key="13">
    <source>
        <dbReference type="Pfam" id="PF17941"/>
    </source>
</evidence>
<dbReference type="SUPFAM" id="SSF143724">
    <property type="entry name" value="PHP14-like"/>
    <property type="match status" value="1"/>
</dbReference>
<feature type="domain" description="Polyphosphate kinase C-terminal" evidence="12">
    <location>
        <begin position="515"/>
        <end position="688"/>
    </location>
</feature>
<feature type="binding site" evidence="8">
    <location>
        <position position="56"/>
    </location>
    <ligand>
        <name>ATP</name>
        <dbReference type="ChEBI" id="CHEBI:30616"/>
    </ligand>
</feature>
<comment type="function">
    <text evidence="8 9">Catalyzes the reversible transfer of the terminal phosphate of ATP to form a long-chain polyphosphate (polyP).</text>
</comment>
<dbReference type="GO" id="GO:0009358">
    <property type="term" value="C:polyphosphate kinase complex"/>
    <property type="evidence" value="ECO:0007669"/>
    <property type="project" value="InterPro"/>
</dbReference>
<dbReference type="CDD" id="cd09168">
    <property type="entry name" value="PLDc_PaPPK1_C2_like"/>
    <property type="match status" value="1"/>
</dbReference>
<dbReference type="KEGG" id="sdyn:Mal52_05570"/>
<dbReference type="InterPro" id="IPR025198">
    <property type="entry name" value="PPK_N_dom"/>
</dbReference>
<dbReference type="Gene3D" id="3.30.1840.10">
    <property type="entry name" value="Polyphosphate kinase middle domain"/>
    <property type="match status" value="1"/>
</dbReference>
<feature type="binding site" evidence="8">
    <location>
        <position position="417"/>
    </location>
    <ligand>
        <name>Mg(2+)</name>
        <dbReference type="ChEBI" id="CHEBI:18420"/>
    </ligand>
</feature>
<evidence type="ECO:0000259" key="12">
    <source>
        <dbReference type="Pfam" id="PF13090"/>
    </source>
</evidence>
<dbReference type="NCBIfam" id="NF003918">
    <property type="entry name" value="PRK05443.1-2"/>
    <property type="match status" value="1"/>
</dbReference>
<dbReference type="NCBIfam" id="NF003921">
    <property type="entry name" value="PRK05443.2-2"/>
    <property type="match status" value="1"/>
</dbReference>
<dbReference type="EC" id="2.7.4.1" evidence="8 9"/>
<evidence type="ECO:0000256" key="8">
    <source>
        <dbReference type="HAMAP-Rule" id="MF_00347"/>
    </source>
</evidence>
<keyword evidence="6 8" id="KW-0067">ATP-binding</keyword>
<name>A0A517ZI19_9PLAN</name>
<dbReference type="Gene3D" id="3.30.870.10">
    <property type="entry name" value="Endonuclease Chain A"/>
    <property type="match status" value="2"/>
</dbReference>
<organism evidence="14 15">
    <name type="scientific">Symmachiella dynata</name>
    <dbReference type="NCBI Taxonomy" id="2527995"/>
    <lineage>
        <taxon>Bacteria</taxon>
        <taxon>Pseudomonadati</taxon>
        <taxon>Planctomycetota</taxon>
        <taxon>Planctomycetia</taxon>
        <taxon>Planctomycetales</taxon>
        <taxon>Planctomycetaceae</taxon>
        <taxon>Symmachiella</taxon>
    </lineage>
</organism>
<dbReference type="InterPro" id="IPR036830">
    <property type="entry name" value="PP_kinase_middle_dom_sf"/>
</dbReference>
<evidence type="ECO:0000256" key="9">
    <source>
        <dbReference type="RuleBase" id="RU003800"/>
    </source>
</evidence>
<dbReference type="InterPro" id="IPR036832">
    <property type="entry name" value="PPK_N_dom_sf"/>
</dbReference>
<reference evidence="14 15" key="1">
    <citation type="submission" date="2019-02" db="EMBL/GenBank/DDBJ databases">
        <title>Deep-cultivation of Planctomycetes and their phenomic and genomic characterization uncovers novel biology.</title>
        <authorList>
            <person name="Wiegand S."/>
            <person name="Jogler M."/>
            <person name="Boedeker C."/>
            <person name="Pinto D."/>
            <person name="Vollmers J."/>
            <person name="Rivas-Marin E."/>
            <person name="Kohn T."/>
            <person name="Peeters S.H."/>
            <person name="Heuer A."/>
            <person name="Rast P."/>
            <person name="Oberbeckmann S."/>
            <person name="Bunk B."/>
            <person name="Jeske O."/>
            <person name="Meyerdierks A."/>
            <person name="Storesund J.E."/>
            <person name="Kallscheuer N."/>
            <person name="Luecker S."/>
            <person name="Lage O.M."/>
            <person name="Pohl T."/>
            <person name="Merkel B.J."/>
            <person name="Hornburger P."/>
            <person name="Mueller R.-W."/>
            <person name="Bruemmer F."/>
            <person name="Labrenz M."/>
            <person name="Spormann A.M."/>
            <person name="Op den Camp H."/>
            <person name="Overmann J."/>
            <person name="Amann R."/>
            <person name="Jetten M.S.M."/>
            <person name="Mascher T."/>
            <person name="Medema M.H."/>
            <person name="Devos D.P."/>
            <person name="Kaster A.-K."/>
            <person name="Ovreas L."/>
            <person name="Rohde M."/>
            <person name="Galperin M.Y."/>
            <person name="Jogler C."/>
        </authorList>
    </citation>
    <scope>NUCLEOTIDE SEQUENCE [LARGE SCALE GENOMIC DNA]</scope>
    <source>
        <strain evidence="14 15">Mal52</strain>
    </source>
</reference>
<sequence>MAVVDEQALTTAESLPRYVNRDVSWLEFNGRVLEEAEDETNPLLERVKFLSIVSSNLDEFMMVRVSGIRSQLSGAEQPVDETLDGSSPQYLFKRIHERNHELVGRQYACLQQAVLPAIAEHGIRLLGPEQLSKTQQQYVEDYFEQTVFPVLTPMAIDPSHPTPHLQNRGLYLAAMVQPVQRRRGGPKRLLSVVQIPTVLPRMVELPGVGSDFILLEQLVASRLDRLFGGSTINSWTTIRVTRDADLDIDGDEVMHDLSQAIEEGLRALKHRDPVRLEVTAGVDEKLVATVAEQMQLGPEEIYHVDGPLDLTALMSWQSLPGYDHLRDAAFTPRRPAEFPEDADVFAAIRKRDILMHHPYQSFGCVVDFLEQAAEDPNVLAIKQTLYRSGSESPIVRALMSAAETGKNVTAVVELKARFDERANVSWARQMERAGVHVVFGFLDLKTHCKTTLVVRREGNRLRRYVHLGTGNYNATTAKIYTDLGLFTCRQKFGEDVSALFNMLTGYSLGHPWKRLVIAPHDLQVKTLELIHRETKRASEGQPARIFGKLNSLVDGDVIEALYEASQAGVEIDLICRGSCCLVPGVPGLSDNIRVRSIIDRFLEHSRIYIFGADSNADVYLSSADWMPRNFRRRVEAMFPILEPTLKKRIIESIVPTLQADNVKAREMQPDGSYRRVKPGKGTPTMRSQVRFLEEIAAHEVDDDDV</sequence>
<protein>
    <recommendedName>
        <fullName evidence="8 9">Polyphosphate kinase</fullName>
        <ecNumber evidence="8 9">2.7.4.1</ecNumber>
    </recommendedName>
    <alternativeName>
        <fullName evidence="8">ATP-polyphosphate phosphotransferase</fullName>
    </alternativeName>
    <alternativeName>
        <fullName evidence="8">Polyphosphoric acid kinase</fullName>
    </alternativeName>
</protein>
<dbReference type="SUPFAM" id="SSF56024">
    <property type="entry name" value="Phospholipase D/nuclease"/>
    <property type="match status" value="2"/>
</dbReference>
<gene>
    <name evidence="8 14" type="primary">ppk</name>
    <name evidence="14" type="ORF">Mal52_05570</name>
</gene>
<dbReference type="AlphaFoldDB" id="A0A517ZI19"/>
<keyword evidence="2 8" id="KW-0808">Transferase</keyword>
<comment type="similarity">
    <text evidence="8 9">Belongs to the polyphosphate kinase 1 (PPK1) family.</text>
</comment>
<comment type="catalytic activity">
    <reaction evidence="8 9">
        <text>[phosphate](n) + ATP = [phosphate](n+1) + ADP</text>
        <dbReference type="Rhea" id="RHEA:19573"/>
        <dbReference type="Rhea" id="RHEA-COMP:9859"/>
        <dbReference type="Rhea" id="RHEA-COMP:14280"/>
        <dbReference type="ChEBI" id="CHEBI:16838"/>
        <dbReference type="ChEBI" id="CHEBI:30616"/>
        <dbReference type="ChEBI" id="CHEBI:456216"/>
        <dbReference type="EC" id="2.7.4.1"/>
    </reaction>
</comment>
<dbReference type="GO" id="GO:0005524">
    <property type="term" value="F:ATP binding"/>
    <property type="evidence" value="ECO:0007669"/>
    <property type="project" value="UniProtKB-KW"/>
</dbReference>
<dbReference type="Pfam" id="PF02503">
    <property type="entry name" value="PP_kinase"/>
    <property type="match status" value="1"/>
</dbReference>
<dbReference type="Pfam" id="PF13089">
    <property type="entry name" value="PP_kinase_N"/>
    <property type="match status" value="1"/>
</dbReference>
<dbReference type="EMBL" id="CP036276">
    <property type="protein sequence ID" value="QDU42102.1"/>
    <property type="molecule type" value="Genomic_DNA"/>
</dbReference>
<feature type="domain" description="Polyphosphate kinase middle" evidence="10">
    <location>
        <begin position="135"/>
        <end position="315"/>
    </location>
</feature>
<dbReference type="RefSeq" id="WP_145374146.1">
    <property type="nucleotide sequence ID" value="NZ_CAXBED010000485.1"/>
</dbReference>
<dbReference type="HAMAP" id="MF_00347">
    <property type="entry name" value="Polyphosphate_kinase"/>
    <property type="match status" value="1"/>
</dbReference>
<dbReference type="InterPro" id="IPR041108">
    <property type="entry name" value="PP_kinase_C_1"/>
</dbReference>
<feature type="domain" description="Polyphosphate kinase N-terminal" evidence="11">
    <location>
        <begin position="18"/>
        <end position="125"/>
    </location>
</feature>
<dbReference type="PANTHER" id="PTHR30218:SF0">
    <property type="entry name" value="POLYPHOSPHATE KINASE"/>
    <property type="match status" value="1"/>
</dbReference>
<evidence type="ECO:0000256" key="1">
    <source>
        <dbReference type="ARBA" id="ARBA00022553"/>
    </source>
</evidence>
<dbReference type="Pfam" id="PF17941">
    <property type="entry name" value="PP_kinase_C_1"/>
    <property type="match status" value="1"/>
</dbReference>
<dbReference type="CDD" id="cd09165">
    <property type="entry name" value="PLDc_PaPPK1_C1_like"/>
    <property type="match status" value="1"/>
</dbReference>
<dbReference type="GO" id="GO:0046872">
    <property type="term" value="F:metal ion binding"/>
    <property type="evidence" value="ECO:0007669"/>
    <property type="project" value="UniProtKB-KW"/>
</dbReference>
<keyword evidence="15" id="KW-1185">Reference proteome</keyword>
<dbReference type="GO" id="GO:0008976">
    <property type="term" value="F:polyphosphate kinase activity"/>
    <property type="evidence" value="ECO:0007669"/>
    <property type="project" value="UniProtKB-UniRule"/>
</dbReference>
<dbReference type="FunFam" id="3.30.870.10:FF:000001">
    <property type="entry name" value="Polyphosphate kinase"/>
    <property type="match status" value="1"/>
</dbReference>
<keyword evidence="7 8" id="KW-0460">Magnesium</keyword>
<dbReference type="Gene3D" id="1.20.58.310">
    <property type="entry name" value="Polyphosphate kinase N-terminal domain"/>
    <property type="match status" value="1"/>
</dbReference>
<dbReference type="InterPro" id="IPR003414">
    <property type="entry name" value="PP_kinase"/>
</dbReference>
<dbReference type="InterPro" id="IPR025200">
    <property type="entry name" value="PPK_C_dom2"/>
</dbReference>
<dbReference type="InterPro" id="IPR024953">
    <property type="entry name" value="PP_kinase_middle"/>
</dbReference>
<dbReference type="NCBIfam" id="NF003917">
    <property type="entry name" value="PRK05443.1-1"/>
    <property type="match status" value="1"/>
</dbReference>
<comment type="cofactor">
    <cofactor evidence="8">
        <name>Mg(2+)</name>
        <dbReference type="ChEBI" id="CHEBI:18420"/>
    </cofactor>
</comment>
<proteinExistence type="inferred from homology"/>
<keyword evidence="4 8" id="KW-0547">Nucleotide-binding</keyword>
<dbReference type="Proteomes" id="UP000319383">
    <property type="component" value="Chromosome"/>
</dbReference>
<evidence type="ECO:0000256" key="5">
    <source>
        <dbReference type="ARBA" id="ARBA00022777"/>
    </source>
</evidence>
<dbReference type="GO" id="GO:0006799">
    <property type="term" value="P:polyphosphate biosynthetic process"/>
    <property type="evidence" value="ECO:0007669"/>
    <property type="project" value="UniProtKB-UniRule"/>
</dbReference>
<evidence type="ECO:0000256" key="7">
    <source>
        <dbReference type="ARBA" id="ARBA00022842"/>
    </source>
</evidence>
<dbReference type="NCBIfam" id="TIGR03705">
    <property type="entry name" value="poly_P_kin"/>
    <property type="match status" value="1"/>
</dbReference>
<dbReference type="PANTHER" id="PTHR30218">
    <property type="entry name" value="POLYPHOSPHATE KINASE"/>
    <property type="match status" value="1"/>
</dbReference>
<feature type="active site" description="Phosphohistidine intermediate" evidence="8">
    <location>
        <position position="447"/>
    </location>
</feature>
<evidence type="ECO:0000313" key="14">
    <source>
        <dbReference type="EMBL" id="QDU42102.1"/>
    </source>
</evidence>
<dbReference type="Pfam" id="PF13090">
    <property type="entry name" value="PP_kinase_C"/>
    <property type="match status" value="1"/>
</dbReference>
<dbReference type="SUPFAM" id="SSF140356">
    <property type="entry name" value="PPK N-terminal domain-like"/>
    <property type="match status" value="1"/>
</dbReference>
<evidence type="ECO:0000256" key="6">
    <source>
        <dbReference type="ARBA" id="ARBA00022840"/>
    </source>
</evidence>
<keyword evidence="1 8" id="KW-0597">Phosphoprotein</keyword>
<accession>A0A517ZI19</accession>
<feature type="binding site" evidence="8">
    <location>
        <position position="387"/>
    </location>
    <ligand>
        <name>Mg(2+)</name>
        <dbReference type="ChEBI" id="CHEBI:18420"/>
    </ligand>
</feature>
<feature type="binding site" evidence="8">
    <location>
        <position position="576"/>
    </location>
    <ligand>
        <name>ATP</name>
        <dbReference type="ChEBI" id="CHEBI:30616"/>
    </ligand>
</feature>
<comment type="PTM">
    <text evidence="8 9">An intermediate of this reaction is the autophosphorylated ppk in which a phosphate is covalently linked to a histidine residue through a N-P bond.</text>
</comment>
<evidence type="ECO:0000256" key="2">
    <source>
        <dbReference type="ARBA" id="ARBA00022679"/>
    </source>
</evidence>
<evidence type="ECO:0000256" key="3">
    <source>
        <dbReference type="ARBA" id="ARBA00022723"/>
    </source>
</evidence>
<dbReference type="PIRSF" id="PIRSF015589">
    <property type="entry name" value="PP_kinase"/>
    <property type="match status" value="1"/>
</dbReference>
<keyword evidence="5 8" id="KW-0418">Kinase</keyword>
<evidence type="ECO:0000256" key="4">
    <source>
        <dbReference type="ARBA" id="ARBA00022741"/>
    </source>
</evidence>
<feature type="domain" description="Polyphosphate kinase C-terminal" evidence="13">
    <location>
        <begin position="343"/>
        <end position="507"/>
    </location>
</feature>
<evidence type="ECO:0000313" key="15">
    <source>
        <dbReference type="Proteomes" id="UP000319383"/>
    </source>
</evidence>
<keyword evidence="3 8" id="KW-0479">Metal-binding</keyword>
<feature type="binding site" evidence="8">
    <location>
        <position position="604"/>
    </location>
    <ligand>
        <name>ATP</name>
        <dbReference type="ChEBI" id="CHEBI:30616"/>
    </ligand>
</feature>